<sequence length="205" mass="22046">MQPSGRTKSGIASTAAGSLIKGPRTTPASTTYSSTCPSTPASSALTLELHEPTSYLAANDKLECEVINSSAKASVRQRTAALDIVEVISGSEEEAFPPPPILLLSHSRPQKQAVKTNPVIVLEDAEPTVLIDEDVPQVKTSGRGLKRLQTYAKQNLCIWRTGFAAAAVTVITALFINDSSFEDSEQHAQFATAMLKKNRFLFEQN</sequence>
<gene>
    <name evidence="3" type="ORF">PAXRUDRAFT_15861</name>
</gene>
<evidence type="ECO:0000256" key="1">
    <source>
        <dbReference type="SAM" id="MobiDB-lite"/>
    </source>
</evidence>
<evidence type="ECO:0000313" key="4">
    <source>
        <dbReference type="Proteomes" id="UP000054538"/>
    </source>
</evidence>
<accession>A0A0D0DNP8</accession>
<keyword evidence="4" id="KW-1185">Reference proteome</keyword>
<dbReference type="InParanoid" id="A0A0D0DNP8"/>
<feature type="transmembrane region" description="Helical" evidence="2">
    <location>
        <begin position="156"/>
        <end position="176"/>
    </location>
</feature>
<dbReference type="Proteomes" id="UP000054538">
    <property type="component" value="Unassembled WGS sequence"/>
</dbReference>
<feature type="region of interest" description="Disordered" evidence="1">
    <location>
        <begin position="1"/>
        <end position="41"/>
    </location>
</feature>
<evidence type="ECO:0000256" key="2">
    <source>
        <dbReference type="SAM" id="Phobius"/>
    </source>
</evidence>
<keyword evidence="2" id="KW-0812">Transmembrane</keyword>
<keyword evidence="2" id="KW-1133">Transmembrane helix</keyword>
<organism evidence="3 4">
    <name type="scientific">Paxillus rubicundulus Ve08.2h10</name>
    <dbReference type="NCBI Taxonomy" id="930991"/>
    <lineage>
        <taxon>Eukaryota</taxon>
        <taxon>Fungi</taxon>
        <taxon>Dikarya</taxon>
        <taxon>Basidiomycota</taxon>
        <taxon>Agaricomycotina</taxon>
        <taxon>Agaricomycetes</taxon>
        <taxon>Agaricomycetidae</taxon>
        <taxon>Boletales</taxon>
        <taxon>Paxilineae</taxon>
        <taxon>Paxillaceae</taxon>
        <taxon>Paxillus</taxon>
    </lineage>
</organism>
<dbReference type="AlphaFoldDB" id="A0A0D0DNP8"/>
<feature type="compositionally biased region" description="Polar residues" evidence="1">
    <location>
        <begin position="1"/>
        <end position="16"/>
    </location>
</feature>
<reference evidence="3 4" key="1">
    <citation type="submission" date="2014-04" db="EMBL/GenBank/DDBJ databases">
        <authorList>
            <consortium name="DOE Joint Genome Institute"/>
            <person name="Kuo A."/>
            <person name="Kohler A."/>
            <person name="Jargeat P."/>
            <person name="Nagy L.G."/>
            <person name="Floudas D."/>
            <person name="Copeland A."/>
            <person name="Barry K.W."/>
            <person name="Cichocki N."/>
            <person name="Veneault-Fourrey C."/>
            <person name="LaButti K."/>
            <person name="Lindquist E.A."/>
            <person name="Lipzen A."/>
            <person name="Lundell T."/>
            <person name="Morin E."/>
            <person name="Murat C."/>
            <person name="Sun H."/>
            <person name="Tunlid A."/>
            <person name="Henrissat B."/>
            <person name="Grigoriev I.V."/>
            <person name="Hibbett D.S."/>
            <person name="Martin F."/>
            <person name="Nordberg H.P."/>
            <person name="Cantor M.N."/>
            <person name="Hua S.X."/>
        </authorList>
    </citation>
    <scope>NUCLEOTIDE SEQUENCE [LARGE SCALE GENOMIC DNA]</scope>
    <source>
        <strain evidence="3 4">Ve08.2h10</strain>
    </source>
</reference>
<protein>
    <submittedName>
        <fullName evidence="3">Uncharacterized protein</fullName>
    </submittedName>
</protein>
<dbReference type="HOGENOM" id="CLU_1337892_0_0_1"/>
<feature type="compositionally biased region" description="Low complexity" evidence="1">
    <location>
        <begin position="25"/>
        <end position="41"/>
    </location>
</feature>
<reference evidence="4" key="2">
    <citation type="submission" date="2015-01" db="EMBL/GenBank/DDBJ databases">
        <title>Evolutionary Origins and Diversification of the Mycorrhizal Mutualists.</title>
        <authorList>
            <consortium name="DOE Joint Genome Institute"/>
            <consortium name="Mycorrhizal Genomics Consortium"/>
            <person name="Kohler A."/>
            <person name="Kuo A."/>
            <person name="Nagy L.G."/>
            <person name="Floudas D."/>
            <person name="Copeland A."/>
            <person name="Barry K.W."/>
            <person name="Cichocki N."/>
            <person name="Veneault-Fourrey C."/>
            <person name="LaButti K."/>
            <person name="Lindquist E.A."/>
            <person name="Lipzen A."/>
            <person name="Lundell T."/>
            <person name="Morin E."/>
            <person name="Murat C."/>
            <person name="Riley R."/>
            <person name="Ohm R."/>
            <person name="Sun H."/>
            <person name="Tunlid A."/>
            <person name="Henrissat B."/>
            <person name="Grigoriev I.V."/>
            <person name="Hibbett D.S."/>
            <person name="Martin F."/>
        </authorList>
    </citation>
    <scope>NUCLEOTIDE SEQUENCE [LARGE SCALE GENOMIC DNA]</scope>
    <source>
        <strain evidence="4">Ve08.2h10</strain>
    </source>
</reference>
<proteinExistence type="predicted"/>
<evidence type="ECO:0000313" key="3">
    <source>
        <dbReference type="EMBL" id="KIK80295.1"/>
    </source>
</evidence>
<keyword evidence="2" id="KW-0472">Membrane</keyword>
<dbReference type="EMBL" id="KN826050">
    <property type="protein sequence ID" value="KIK80295.1"/>
    <property type="molecule type" value="Genomic_DNA"/>
</dbReference>
<name>A0A0D0DNP8_9AGAM</name>